<name>A0A1Z5YWM5_9PROT</name>
<dbReference type="GO" id="GO:0006284">
    <property type="term" value="P:base-excision repair"/>
    <property type="evidence" value="ECO:0007669"/>
    <property type="project" value="InterPro"/>
</dbReference>
<organism evidence="2 3">
    <name type="scientific">Acetobacter cibinongensis</name>
    <dbReference type="NCBI Taxonomy" id="146475"/>
    <lineage>
        <taxon>Bacteria</taxon>
        <taxon>Pseudomonadati</taxon>
        <taxon>Pseudomonadota</taxon>
        <taxon>Alphaproteobacteria</taxon>
        <taxon>Acetobacterales</taxon>
        <taxon>Acetobacteraceae</taxon>
        <taxon>Acetobacter</taxon>
    </lineage>
</organism>
<feature type="binding site" evidence="1">
    <location>
        <position position="180"/>
    </location>
    <ligand>
        <name>Zn(2+)</name>
        <dbReference type="ChEBI" id="CHEBI:29105"/>
    </ligand>
</feature>
<dbReference type="RefSeq" id="WP_086650621.1">
    <property type="nucleotide sequence ID" value="NZ_JOMQ01000011.1"/>
</dbReference>
<proteinExistence type="predicted"/>
<evidence type="ECO:0000256" key="1">
    <source>
        <dbReference type="PIRSR" id="PIRSR605019-1"/>
    </source>
</evidence>
<dbReference type="PANTHER" id="PTHR30037">
    <property type="entry name" value="DNA-3-METHYLADENINE GLYCOSYLASE 1"/>
    <property type="match status" value="1"/>
</dbReference>
<comment type="caution">
    <text evidence="2">The sequence shown here is derived from an EMBL/GenBank/DDBJ whole genome shotgun (WGS) entry which is preliminary data.</text>
</comment>
<dbReference type="AlphaFoldDB" id="A0A1Z5YWM5"/>
<feature type="binding site" evidence="1">
    <location>
        <position position="8"/>
    </location>
    <ligand>
        <name>Zn(2+)</name>
        <dbReference type="ChEBI" id="CHEBI:29105"/>
    </ligand>
</feature>
<keyword evidence="1" id="KW-0479">Metal-binding</keyword>
<dbReference type="GO" id="GO:0008725">
    <property type="term" value="F:DNA-3-methyladenine glycosylase activity"/>
    <property type="evidence" value="ECO:0007669"/>
    <property type="project" value="InterPro"/>
</dbReference>
<dbReference type="GO" id="GO:0046872">
    <property type="term" value="F:metal ion binding"/>
    <property type="evidence" value="ECO:0007669"/>
    <property type="project" value="UniProtKB-KW"/>
</dbReference>
<gene>
    <name evidence="2" type="ORF">HK14_01390</name>
</gene>
<dbReference type="SUPFAM" id="SSF48150">
    <property type="entry name" value="DNA-glycosylase"/>
    <property type="match status" value="1"/>
</dbReference>
<keyword evidence="1" id="KW-0862">Zinc</keyword>
<dbReference type="Proteomes" id="UP000196086">
    <property type="component" value="Unassembled WGS sequence"/>
</dbReference>
<evidence type="ECO:0000313" key="2">
    <source>
        <dbReference type="EMBL" id="OUJ03611.1"/>
    </source>
</evidence>
<dbReference type="PANTHER" id="PTHR30037:SF4">
    <property type="entry name" value="DNA-3-METHYLADENINE GLYCOSYLASE I"/>
    <property type="match status" value="1"/>
</dbReference>
<dbReference type="Gene3D" id="1.10.340.30">
    <property type="entry name" value="Hypothetical protein, domain 2"/>
    <property type="match status" value="1"/>
</dbReference>
<evidence type="ECO:0000313" key="3">
    <source>
        <dbReference type="Proteomes" id="UP000196086"/>
    </source>
</evidence>
<dbReference type="OrthoDB" id="9807664at2"/>
<dbReference type="InterPro" id="IPR005019">
    <property type="entry name" value="Adenine_glyco"/>
</dbReference>
<dbReference type="Pfam" id="PF03352">
    <property type="entry name" value="Adenine_glyco"/>
    <property type="match status" value="1"/>
</dbReference>
<feature type="binding site" evidence="1">
    <location>
        <position position="21"/>
    </location>
    <ligand>
        <name>Zn(2+)</name>
        <dbReference type="ChEBI" id="CHEBI:29105"/>
    </ligand>
</feature>
<dbReference type="InterPro" id="IPR011257">
    <property type="entry name" value="DNA_glycosylase"/>
</dbReference>
<feature type="binding site" evidence="1">
    <location>
        <position position="176"/>
    </location>
    <ligand>
        <name>Zn(2+)</name>
        <dbReference type="ChEBI" id="CHEBI:29105"/>
    </ligand>
</feature>
<protein>
    <submittedName>
        <fullName evidence="2">DNA-3-methyladenine glycosylase</fullName>
    </submittedName>
</protein>
<accession>A0A1Z5YWM5</accession>
<dbReference type="EMBL" id="JOMQ01000011">
    <property type="protein sequence ID" value="OUJ03611.1"/>
    <property type="molecule type" value="Genomic_DNA"/>
</dbReference>
<dbReference type="InterPro" id="IPR052891">
    <property type="entry name" value="DNA-3mA_glycosylase"/>
</dbReference>
<reference evidence="2 3" key="1">
    <citation type="submission" date="2014-06" db="EMBL/GenBank/DDBJ databases">
        <authorList>
            <person name="Ju J."/>
            <person name="Zhang J."/>
        </authorList>
    </citation>
    <scope>NUCLEOTIDE SEQUENCE [LARGE SCALE GENOMIC DNA]</scope>
    <source>
        <strain evidence="2 3">DsW_47</strain>
    </source>
</reference>
<sequence>MKDHLHRCQWACKDPIMQNYHDTEWGIPVLDSRALWEKLILDGFQAGLSWRTILLKRDVFREAFEGFVPERIAEYNDADIERLLGNAGIVRSRMKIRAAIQNANAYISLHNRGENFSDFVWSVVDHQPLSGDGSALATRSTAGDLLSQKLKNNGFSFVGPVIVHAWLQATGVINDHEALCFRRSEVALHHG</sequence>